<dbReference type="STRING" id="554055.A0A2P6V360"/>
<dbReference type="SUPFAM" id="SSF82549">
    <property type="entry name" value="DAK1/DegV-like"/>
    <property type="match status" value="1"/>
</dbReference>
<dbReference type="OrthoDB" id="1724672at2759"/>
<dbReference type="PANTHER" id="PTHR28629:SF4">
    <property type="entry name" value="TRIOKINASE_FMN CYCLASE"/>
    <property type="match status" value="1"/>
</dbReference>
<dbReference type="FunFam" id="3.30.1180.20:FF:000001">
    <property type="entry name" value="Dihydroxyacetone kinase 1"/>
    <property type="match status" value="1"/>
</dbReference>
<proteinExistence type="inferred from homology"/>
<evidence type="ECO:0000259" key="7">
    <source>
        <dbReference type="PROSITE" id="PS51481"/>
    </source>
</evidence>
<evidence type="ECO:0000259" key="6">
    <source>
        <dbReference type="PROSITE" id="PS51480"/>
    </source>
</evidence>
<evidence type="ECO:0000313" key="9">
    <source>
        <dbReference type="Proteomes" id="UP000239649"/>
    </source>
</evidence>
<dbReference type="AlphaFoldDB" id="A0A2P6V360"/>
<dbReference type="Gene3D" id="1.25.40.340">
    <property type="match status" value="1"/>
</dbReference>
<keyword evidence="9" id="KW-1185">Reference proteome</keyword>
<dbReference type="InterPro" id="IPR004006">
    <property type="entry name" value="DhaK_dom"/>
</dbReference>
<comment type="caution">
    <text evidence="8">The sequence shown here is derived from an EMBL/GenBank/DDBJ whole genome shotgun (WGS) entry which is preliminary data.</text>
</comment>
<dbReference type="InterPro" id="IPR050861">
    <property type="entry name" value="Dihydroxyacetone_Kinase"/>
</dbReference>
<sequence>MAGYVGSGMLAAAVSGEVFASPSEEAVLAAIRAVTGHAGCLVIVMNYTGDRLNFGAACERAKAEGLKVEMVVSADDCALQSNGVVGRRGIAGSIFVHKIAGAAAAAGGSLADVKAAAEAAAANVGSLGASLTSCTLFGQPAEQRLGPDELEMGLGIHGEPGAYREKIRPLSDIVHDLVTRIAADTGCYLPIEKGERVALLVNNLGSTTPLEMNAAARAAARLVEARLQARLERLFVGPFMTSLDMHGLSLSLLRIPDDATLALLDAPTQALAWPATPPIYSGSKLLLPLPTGATDDPAAATEDGGQDGEVAAATRRCLEAVCKALAEAEGELNALDAKVGDGDCGSTLAKGAAAVQQQLGALPLADPAAAAVVLARLAGHSLGGTSGAVYKILLTGTGASLAEQRRQTDGAAPTLADLAAALSDGAAAVGKYGGAQLGSRTMLDAVVPAAKALHEAAAAGQPAAAALAAAAAAAAAGAEATKGMAAAAGRSSYVPASLLSGSADPGAVAVARWMAAAAAALA</sequence>
<evidence type="ECO:0000256" key="3">
    <source>
        <dbReference type="ARBA" id="ARBA00022741"/>
    </source>
</evidence>
<protein>
    <submittedName>
        <fullName evidence="8">3,4-dihydroxy-2-butanone kinase</fullName>
    </submittedName>
</protein>
<dbReference type="SMART" id="SM01120">
    <property type="entry name" value="Dak2"/>
    <property type="match status" value="1"/>
</dbReference>
<dbReference type="FunFam" id="3.40.50.10440:FF:000001">
    <property type="entry name" value="Dihydroxyacetone kinase, DhaK subunit"/>
    <property type="match status" value="1"/>
</dbReference>
<evidence type="ECO:0000256" key="4">
    <source>
        <dbReference type="ARBA" id="ARBA00022777"/>
    </source>
</evidence>
<dbReference type="GO" id="GO:0005829">
    <property type="term" value="C:cytosol"/>
    <property type="evidence" value="ECO:0007669"/>
    <property type="project" value="TreeGrafter"/>
</dbReference>
<comment type="similarity">
    <text evidence="1">Belongs to the dihydroxyacetone kinase (DAK) family.</text>
</comment>
<keyword evidence="4 8" id="KW-0418">Kinase</keyword>
<keyword evidence="5" id="KW-0067">ATP-binding</keyword>
<dbReference type="SUPFAM" id="SSF101473">
    <property type="entry name" value="DhaL-like"/>
    <property type="match status" value="1"/>
</dbReference>
<name>A0A2P6V360_9CHLO</name>
<accession>A0A2P6V360</accession>
<dbReference type="Pfam" id="PF02734">
    <property type="entry name" value="Dak2"/>
    <property type="match status" value="1"/>
</dbReference>
<feature type="domain" description="DhaL" evidence="6">
    <location>
        <begin position="312"/>
        <end position="519"/>
    </location>
</feature>
<dbReference type="Proteomes" id="UP000239649">
    <property type="component" value="Unassembled WGS sequence"/>
</dbReference>
<dbReference type="FunFam" id="1.25.40.340:FF:000002">
    <property type="entry name" value="Dihydroxyacetone kinase, L subunit"/>
    <property type="match status" value="1"/>
</dbReference>
<dbReference type="GO" id="GO:0004371">
    <property type="term" value="F:glycerone kinase activity"/>
    <property type="evidence" value="ECO:0007669"/>
    <property type="project" value="InterPro"/>
</dbReference>
<dbReference type="InterPro" id="IPR036117">
    <property type="entry name" value="DhaL_dom_sf"/>
</dbReference>
<evidence type="ECO:0000256" key="2">
    <source>
        <dbReference type="ARBA" id="ARBA00022679"/>
    </source>
</evidence>
<keyword evidence="2" id="KW-0808">Transferase</keyword>
<dbReference type="GO" id="GO:0005524">
    <property type="term" value="F:ATP binding"/>
    <property type="evidence" value="ECO:0007669"/>
    <property type="project" value="UniProtKB-KW"/>
</dbReference>
<dbReference type="Gene3D" id="3.30.1180.20">
    <property type="entry name" value="Dihydroxyacetone kinase, domain 2"/>
    <property type="match status" value="1"/>
</dbReference>
<dbReference type="InterPro" id="IPR004007">
    <property type="entry name" value="DhaL_dom"/>
</dbReference>
<evidence type="ECO:0000256" key="5">
    <source>
        <dbReference type="ARBA" id="ARBA00022840"/>
    </source>
</evidence>
<reference evidence="8 9" key="1">
    <citation type="journal article" date="2018" name="Plant J.">
        <title>Genome sequences of Chlorella sorokiniana UTEX 1602 and Micractinium conductrix SAG 241.80: implications to maltose excretion by a green alga.</title>
        <authorList>
            <person name="Arriola M.B."/>
            <person name="Velmurugan N."/>
            <person name="Zhang Y."/>
            <person name="Plunkett M.H."/>
            <person name="Hondzo H."/>
            <person name="Barney B.M."/>
        </authorList>
    </citation>
    <scope>NUCLEOTIDE SEQUENCE [LARGE SCALE GENOMIC DNA]</scope>
    <source>
        <strain evidence="8 9">SAG 241.80</strain>
    </source>
</reference>
<dbReference type="Pfam" id="PF02733">
    <property type="entry name" value="Dak1"/>
    <property type="match status" value="1"/>
</dbReference>
<dbReference type="GO" id="GO:0019563">
    <property type="term" value="P:glycerol catabolic process"/>
    <property type="evidence" value="ECO:0007669"/>
    <property type="project" value="TreeGrafter"/>
</dbReference>
<evidence type="ECO:0000256" key="1">
    <source>
        <dbReference type="ARBA" id="ARBA00008757"/>
    </source>
</evidence>
<dbReference type="PROSITE" id="PS51481">
    <property type="entry name" value="DHAK"/>
    <property type="match status" value="1"/>
</dbReference>
<dbReference type="EMBL" id="LHPF02000036">
    <property type="protein sequence ID" value="PSC68530.1"/>
    <property type="molecule type" value="Genomic_DNA"/>
</dbReference>
<evidence type="ECO:0000313" key="8">
    <source>
        <dbReference type="EMBL" id="PSC68530.1"/>
    </source>
</evidence>
<feature type="domain" description="DhaK" evidence="7">
    <location>
        <begin position="1"/>
        <end position="273"/>
    </location>
</feature>
<keyword evidence="3" id="KW-0547">Nucleotide-binding</keyword>
<dbReference type="PANTHER" id="PTHR28629">
    <property type="entry name" value="TRIOKINASE/FMN CYCLASE"/>
    <property type="match status" value="1"/>
</dbReference>
<dbReference type="Gene3D" id="3.40.50.10440">
    <property type="entry name" value="Dihydroxyacetone kinase, domain 1"/>
    <property type="match status" value="1"/>
</dbReference>
<organism evidence="8 9">
    <name type="scientific">Micractinium conductrix</name>
    <dbReference type="NCBI Taxonomy" id="554055"/>
    <lineage>
        <taxon>Eukaryota</taxon>
        <taxon>Viridiplantae</taxon>
        <taxon>Chlorophyta</taxon>
        <taxon>core chlorophytes</taxon>
        <taxon>Trebouxiophyceae</taxon>
        <taxon>Chlorellales</taxon>
        <taxon>Chlorellaceae</taxon>
        <taxon>Chlorella clade</taxon>
        <taxon>Micractinium</taxon>
    </lineage>
</organism>
<gene>
    <name evidence="8" type="ORF">C2E20_7898</name>
</gene>
<dbReference type="PROSITE" id="PS51480">
    <property type="entry name" value="DHAL"/>
    <property type="match status" value="1"/>
</dbReference>